<feature type="domain" description="Peptidase S9 prolyl oligopeptidase catalytic" evidence="3">
    <location>
        <begin position="85"/>
        <end position="157"/>
    </location>
</feature>
<protein>
    <recommendedName>
        <fullName evidence="3">Peptidase S9 prolyl oligopeptidase catalytic domain-containing protein</fullName>
    </recommendedName>
</protein>
<feature type="transmembrane region" description="Helical" evidence="2">
    <location>
        <begin position="562"/>
        <end position="587"/>
    </location>
</feature>
<dbReference type="AlphaFoldDB" id="G5IF10"/>
<dbReference type="InterPro" id="IPR001375">
    <property type="entry name" value="Peptidase_S9_cat"/>
</dbReference>
<feature type="transmembrane region" description="Helical" evidence="2">
    <location>
        <begin position="365"/>
        <end position="383"/>
    </location>
</feature>
<evidence type="ECO:0000313" key="5">
    <source>
        <dbReference type="Proteomes" id="UP000005384"/>
    </source>
</evidence>
<dbReference type="GO" id="GO:0008236">
    <property type="term" value="F:serine-type peptidase activity"/>
    <property type="evidence" value="ECO:0007669"/>
    <property type="project" value="InterPro"/>
</dbReference>
<dbReference type="Pfam" id="PF00326">
    <property type="entry name" value="Peptidase_S9"/>
    <property type="match status" value="1"/>
</dbReference>
<feature type="transmembrane region" description="Helical" evidence="2">
    <location>
        <begin position="537"/>
        <end position="555"/>
    </location>
</feature>
<keyword evidence="2" id="KW-0812">Transmembrane</keyword>
<evidence type="ECO:0000259" key="3">
    <source>
        <dbReference type="Pfam" id="PF00326"/>
    </source>
</evidence>
<feature type="transmembrane region" description="Helical" evidence="2">
    <location>
        <begin position="459"/>
        <end position="482"/>
    </location>
</feature>
<keyword evidence="5" id="KW-1185">Reference proteome</keyword>
<keyword evidence="1" id="KW-0378">Hydrolase</keyword>
<dbReference type="PANTHER" id="PTHR22946:SF9">
    <property type="entry name" value="POLYKETIDE TRANSFERASE AF380"/>
    <property type="match status" value="1"/>
</dbReference>
<feature type="transmembrane region" description="Helical" evidence="2">
    <location>
        <begin position="324"/>
        <end position="345"/>
    </location>
</feature>
<gene>
    <name evidence="4" type="ORF">HMPREF9473_02087</name>
</gene>
<feature type="transmembrane region" description="Helical" evidence="2">
    <location>
        <begin position="418"/>
        <end position="439"/>
    </location>
</feature>
<feature type="transmembrane region" description="Helical" evidence="2">
    <location>
        <begin position="494"/>
        <end position="517"/>
    </location>
</feature>
<reference evidence="4 5" key="1">
    <citation type="submission" date="2011-08" db="EMBL/GenBank/DDBJ databases">
        <title>The Genome Sequence of Clostridium hathewayi WAL-18680.</title>
        <authorList>
            <consortium name="The Broad Institute Genome Sequencing Platform"/>
            <person name="Earl A."/>
            <person name="Ward D."/>
            <person name="Feldgarden M."/>
            <person name="Gevers D."/>
            <person name="Finegold S.M."/>
            <person name="Summanen P.H."/>
            <person name="Molitoris D.R."/>
            <person name="Song M."/>
            <person name="Daigneault M."/>
            <person name="Allen-Vercoe E."/>
            <person name="Young S.K."/>
            <person name="Zeng Q."/>
            <person name="Gargeya S."/>
            <person name="Fitzgerald M."/>
            <person name="Haas B."/>
            <person name="Abouelleil A."/>
            <person name="Alvarado L."/>
            <person name="Arachchi H.M."/>
            <person name="Berlin A."/>
            <person name="Brown A."/>
            <person name="Chapman S.B."/>
            <person name="Chen Z."/>
            <person name="Dunbar C."/>
            <person name="Freedman E."/>
            <person name="Gearin G."/>
            <person name="Gellesch M."/>
            <person name="Goldberg J."/>
            <person name="Griggs A."/>
            <person name="Gujja S."/>
            <person name="Heiman D."/>
            <person name="Howarth C."/>
            <person name="Larson L."/>
            <person name="Lui A."/>
            <person name="MacDonald P.J.P."/>
            <person name="Montmayeur A."/>
            <person name="Murphy C."/>
            <person name="Neiman D."/>
            <person name="Pearson M."/>
            <person name="Priest M."/>
            <person name="Roberts A."/>
            <person name="Saif S."/>
            <person name="Shea T."/>
            <person name="Shenoy N."/>
            <person name="Sisk P."/>
            <person name="Stolte C."/>
            <person name="Sykes S."/>
            <person name="Wortman J."/>
            <person name="Nusbaum C."/>
            <person name="Birren B."/>
        </authorList>
    </citation>
    <scope>NUCLEOTIDE SEQUENCE [LARGE SCALE GENOMIC DNA]</scope>
    <source>
        <strain evidence="4 5">WAL-18680</strain>
    </source>
</reference>
<dbReference type="InterPro" id="IPR050261">
    <property type="entry name" value="FrsA_esterase"/>
</dbReference>
<dbReference type="PANTHER" id="PTHR22946">
    <property type="entry name" value="DIENELACTONE HYDROLASE DOMAIN-CONTAINING PROTEIN-RELATED"/>
    <property type="match status" value="1"/>
</dbReference>
<evidence type="ECO:0000256" key="1">
    <source>
        <dbReference type="ARBA" id="ARBA00022801"/>
    </source>
</evidence>
<dbReference type="EMBL" id="ADLN01000041">
    <property type="protein sequence ID" value="EHI59939.1"/>
    <property type="molecule type" value="Genomic_DNA"/>
</dbReference>
<dbReference type="InterPro" id="IPR029058">
    <property type="entry name" value="AB_hydrolase_fold"/>
</dbReference>
<dbReference type="SUPFAM" id="SSF53474">
    <property type="entry name" value="alpha/beta-Hydrolases"/>
    <property type="match status" value="1"/>
</dbReference>
<dbReference type="GO" id="GO:0006508">
    <property type="term" value="P:proteolysis"/>
    <property type="evidence" value="ECO:0007669"/>
    <property type="project" value="InterPro"/>
</dbReference>
<name>G5IF10_9FIRM</name>
<feature type="transmembrane region" description="Helical" evidence="2">
    <location>
        <begin position="273"/>
        <end position="299"/>
    </location>
</feature>
<organism evidence="4 5">
    <name type="scientific">Hungatella hathewayi WAL-18680</name>
    <dbReference type="NCBI Taxonomy" id="742737"/>
    <lineage>
        <taxon>Bacteria</taxon>
        <taxon>Bacillati</taxon>
        <taxon>Bacillota</taxon>
        <taxon>Clostridia</taxon>
        <taxon>Lachnospirales</taxon>
        <taxon>Lachnospiraceae</taxon>
        <taxon>Hungatella</taxon>
    </lineage>
</organism>
<keyword evidence="2" id="KW-1133">Transmembrane helix</keyword>
<sequence length="588" mass="64997">MKKKVRILAAALLIMILGSLLSYGIDTSFGRVTTQRLYLMDDDGYKVSANLYVPDSAPANPAPAMIICPGGDCPSDIASPWASELARRGYVVAVMDYSGCGDTQVNPAQQYWTNQGAMELDTVYDYLASLAFVDSDQIGVGGHSMGSLYSYRLSTKRPVSLVISDVIYNDALPEYDFNFVQISGEHDEGILARLSTFDEIYQDEFLTAIFGTDVIEPNKLYGSWEDRTARIFYPLNQTHQDDMISGPFIRLEVQSVMNAMAAPNPIPEGNLIYGWKIFGLAATILGLVMFLFSLAGILLDSSLFSSLKLEFPETSVGFTYRSKGWWTCALILTLIPLLFFFPGTAAGNQLASNKLFQLGTTPNGYVVWTLYSAVGLLLFFLIYHAKYGKKQGGNLSTYGFSCFSGGNRITLAYLVKSAVFAGILFLSAYSILLLIYRYANTDLHIWTLSIRPFSGERFAAMPWYFVVLLPYFTLFQLAGNCLQFPKEKNGRGMAASILIGSIVGLVGMTALFVVYQIILRLDKPFYTGHFAHFYMDLLLNVIPQFGVATALALYIRKKTNSFYAGIIIGTAIISFCMVSTNCLAMMIS</sequence>
<evidence type="ECO:0000256" key="2">
    <source>
        <dbReference type="SAM" id="Phobius"/>
    </source>
</evidence>
<accession>G5IF10</accession>
<dbReference type="Proteomes" id="UP000005384">
    <property type="component" value="Unassembled WGS sequence"/>
</dbReference>
<dbReference type="OrthoDB" id="9780269at2"/>
<evidence type="ECO:0000313" key="4">
    <source>
        <dbReference type="EMBL" id="EHI59939.1"/>
    </source>
</evidence>
<dbReference type="GO" id="GO:0052689">
    <property type="term" value="F:carboxylic ester hydrolase activity"/>
    <property type="evidence" value="ECO:0007669"/>
    <property type="project" value="UniProtKB-ARBA"/>
</dbReference>
<dbReference type="Gene3D" id="3.40.50.1820">
    <property type="entry name" value="alpha/beta hydrolase"/>
    <property type="match status" value="1"/>
</dbReference>
<proteinExistence type="predicted"/>
<keyword evidence="2" id="KW-0472">Membrane</keyword>
<dbReference type="PATRIC" id="fig|742737.3.peg.2110"/>
<comment type="caution">
    <text evidence="4">The sequence shown here is derived from an EMBL/GenBank/DDBJ whole genome shotgun (WGS) entry which is preliminary data.</text>
</comment>
<dbReference type="HOGENOM" id="CLU_026983_1_0_9"/>
<dbReference type="RefSeq" id="WP_006780067.1">
    <property type="nucleotide sequence ID" value="NZ_CP040506.1"/>
</dbReference>